<dbReference type="Proteomes" id="UP001497516">
    <property type="component" value="Chromosome 5"/>
</dbReference>
<evidence type="ECO:0000313" key="2">
    <source>
        <dbReference type="Proteomes" id="UP001497516"/>
    </source>
</evidence>
<sequence>MVEDVVVVDVDGDLDNNANLDNDDFMPMNVDQLKDDDDDTENLADDNNLSVVIIVPADSTWKHLWFMIKMMNQLLERRN</sequence>
<name>A0AAV2EX81_9ROSI</name>
<keyword evidence="2" id="KW-1185">Reference proteome</keyword>
<evidence type="ECO:0000313" key="1">
    <source>
        <dbReference type="EMBL" id="CAL1390648.1"/>
    </source>
</evidence>
<dbReference type="AlphaFoldDB" id="A0AAV2EX81"/>
<accession>A0AAV2EX81</accession>
<dbReference type="EMBL" id="OZ034818">
    <property type="protein sequence ID" value="CAL1390648.1"/>
    <property type="molecule type" value="Genomic_DNA"/>
</dbReference>
<protein>
    <submittedName>
        <fullName evidence="1">Uncharacterized protein</fullName>
    </submittedName>
</protein>
<organism evidence="1 2">
    <name type="scientific">Linum trigynum</name>
    <dbReference type="NCBI Taxonomy" id="586398"/>
    <lineage>
        <taxon>Eukaryota</taxon>
        <taxon>Viridiplantae</taxon>
        <taxon>Streptophyta</taxon>
        <taxon>Embryophyta</taxon>
        <taxon>Tracheophyta</taxon>
        <taxon>Spermatophyta</taxon>
        <taxon>Magnoliopsida</taxon>
        <taxon>eudicotyledons</taxon>
        <taxon>Gunneridae</taxon>
        <taxon>Pentapetalae</taxon>
        <taxon>rosids</taxon>
        <taxon>fabids</taxon>
        <taxon>Malpighiales</taxon>
        <taxon>Linaceae</taxon>
        <taxon>Linum</taxon>
    </lineage>
</organism>
<reference evidence="1 2" key="1">
    <citation type="submission" date="2024-04" db="EMBL/GenBank/DDBJ databases">
        <authorList>
            <person name="Fracassetti M."/>
        </authorList>
    </citation>
    <scope>NUCLEOTIDE SEQUENCE [LARGE SCALE GENOMIC DNA]</scope>
</reference>
<proteinExistence type="predicted"/>
<gene>
    <name evidence="1" type="ORF">LTRI10_LOCUS31417</name>
</gene>